<keyword evidence="2" id="KW-1185">Reference proteome</keyword>
<dbReference type="Proteomes" id="UP001497680">
    <property type="component" value="Unassembled WGS sequence"/>
</dbReference>
<evidence type="ECO:0000313" key="1">
    <source>
        <dbReference type="EMBL" id="KAI6082269.1"/>
    </source>
</evidence>
<accession>A0ACC0CPB1</accession>
<protein>
    <submittedName>
        <fullName evidence="1">Uncharacterized protein</fullName>
    </submittedName>
</protein>
<sequence>MEEYEDTPEEYEEDSVNANTYDHLDMEAAAYKKKALTRCDYCDKQNAKIKCDECHEARYCSEDCQTDDRPHHELICASAKKFNDSTRPADHIRAIKFSIDSAVPSFLWLDTKMWPSSVAEAFCMDSMDELNPPEDINMCLWNRQLAHGILQYGDSNVMSEELQQLSPSEALQRFNRSIAKLARPSLLPFHYSNYIYCGFVPGPPGGDPITVQDASMKDFRAVVDWLVTFAADASIPNFHRYPGKWYSKYRHDDWRLWPAVKVNCEADLQRLSSMTTAGTWPVVEDLLTMNAPPSNSEQPPVLLAQLAGLP</sequence>
<dbReference type="EMBL" id="MU394374">
    <property type="protein sequence ID" value="KAI6082269.1"/>
    <property type="molecule type" value="Genomic_DNA"/>
</dbReference>
<reference evidence="1 2" key="1">
    <citation type="journal article" date="2022" name="New Phytol.">
        <title>Ecological generalism drives hyperdiversity of secondary metabolite gene clusters in xylarialean endophytes.</title>
        <authorList>
            <person name="Franco M.E.E."/>
            <person name="Wisecaver J.H."/>
            <person name="Arnold A.E."/>
            <person name="Ju Y.M."/>
            <person name="Slot J.C."/>
            <person name="Ahrendt S."/>
            <person name="Moore L.P."/>
            <person name="Eastman K.E."/>
            <person name="Scott K."/>
            <person name="Konkel Z."/>
            <person name="Mondo S.J."/>
            <person name="Kuo A."/>
            <person name="Hayes R.D."/>
            <person name="Haridas S."/>
            <person name="Andreopoulos B."/>
            <person name="Riley R."/>
            <person name="LaButti K."/>
            <person name="Pangilinan J."/>
            <person name="Lipzen A."/>
            <person name="Amirebrahimi M."/>
            <person name="Yan J."/>
            <person name="Adam C."/>
            <person name="Keymanesh K."/>
            <person name="Ng V."/>
            <person name="Louie K."/>
            <person name="Northen T."/>
            <person name="Drula E."/>
            <person name="Henrissat B."/>
            <person name="Hsieh H.M."/>
            <person name="Youens-Clark K."/>
            <person name="Lutzoni F."/>
            <person name="Miadlikowska J."/>
            <person name="Eastwood D.C."/>
            <person name="Hamelin R.C."/>
            <person name="Grigoriev I.V."/>
            <person name="U'Ren J.M."/>
        </authorList>
    </citation>
    <scope>NUCLEOTIDE SEQUENCE [LARGE SCALE GENOMIC DNA]</scope>
    <source>
        <strain evidence="1 2">ER1909</strain>
    </source>
</reference>
<name>A0ACC0CPB1_9PEZI</name>
<proteinExistence type="predicted"/>
<evidence type="ECO:0000313" key="2">
    <source>
        <dbReference type="Proteomes" id="UP001497680"/>
    </source>
</evidence>
<organism evidence="1 2">
    <name type="scientific">Hypoxylon rubiginosum</name>
    <dbReference type="NCBI Taxonomy" id="110542"/>
    <lineage>
        <taxon>Eukaryota</taxon>
        <taxon>Fungi</taxon>
        <taxon>Dikarya</taxon>
        <taxon>Ascomycota</taxon>
        <taxon>Pezizomycotina</taxon>
        <taxon>Sordariomycetes</taxon>
        <taxon>Xylariomycetidae</taxon>
        <taxon>Xylariales</taxon>
        <taxon>Hypoxylaceae</taxon>
        <taxon>Hypoxylon</taxon>
    </lineage>
</organism>
<gene>
    <name evidence="1" type="ORF">F4821DRAFT_247466</name>
</gene>
<comment type="caution">
    <text evidence="1">The sequence shown here is derived from an EMBL/GenBank/DDBJ whole genome shotgun (WGS) entry which is preliminary data.</text>
</comment>